<sequence>MGHLGLNSTFKETWIQKSNLRWGPHCHAWGVGSGVFSSYVPAKRTVPSDISVGGVCSRSGVPPQRSPDQPNDPMRIRTQGPLSGGGGDGDRRACPIAYPTKMDSLEIQRGPSLREPEQGRATSLHVSECKGRVEMHRL</sequence>
<name>A0AAN9MV69_CANGL</name>
<evidence type="ECO:0000313" key="3">
    <source>
        <dbReference type="Proteomes" id="UP001367508"/>
    </source>
</evidence>
<comment type="caution">
    <text evidence="2">The sequence shown here is derived from an EMBL/GenBank/DDBJ whole genome shotgun (WGS) entry which is preliminary data.</text>
</comment>
<proteinExistence type="predicted"/>
<feature type="region of interest" description="Disordered" evidence="1">
    <location>
        <begin position="51"/>
        <end position="124"/>
    </location>
</feature>
<accession>A0AAN9MV69</accession>
<evidence type="ECO:0000313" key="2">
    <source>
        <dbReference type="EMBL" id="KAK7360506.1"/>
    </source>
</evidence>
<protein>
    <submittedName>
        <fullName evidence="2">Uncharacterized protein</fullName>
    </submittedName>
</protein>
<dbReference type="Proteomes" id="UP001367508">
    <property type="component" value="Unassembled WGS sequence"/>
</dbReference>
<keyword evidence="3" id="KW-1185">Reference proteome</keyword>
<reference evidence="2 3" key="1">
    <citation type="submission" date="2024-01" db="EMBL/GenBank/DDBJ databases">
        <title>The genomes of 5 underutilized Papilionoideae crops provide insights into root nodulation and disease resistanc.</title>
        <authorList>
            <person name="Jiang F."/>
        </authorList>
    </citation>
    <scope>NUCLEOTIDE SEQUENCE [LARGE SCALE GENOMIC DNA]</scope>
    <source>
        <strain evidence="2">LVBAO_FW01</strain>
        <tissue evidence="2">Leaves</tissue>
    </source>
</reference>
<gene>
    <name evidence="2" type="ORF">VNO77_02506</name>
</gene>
<organism evidence="2 3">
    <name type="scientific">Canavalia gladiata</name>
    <name type="common">Sword bean</name>
    <name type="synonym">Dolichos gladiatus</name>
    <dbReference type="NCBI Taxonomy" id="3824"/>
    <lineage>
        <taxon>Eukaryota</taxon>
        <taxon>Viridiplantae</taxon>
        <taxon>Streptophyta</taxon>
        <taxon>Embryophyta</taxon>
        <taxon>Tracheophyta</taxon>
        <taxon>Spermatophyta</taxon>
        <taxon>Magnoliopsida</taxon>
        <taxon>eudicotyledons</taxon>
        <taxon>Gunneridae</taxon>
        <taxon>Pentapetalae</taxon>
        <taxon>rosids</taxon>
        <taxon>fabids</taxon>
        <taxon>Fabales</taxon>
        <taxon>Fabaceae</taxon>
        <taxon>Papilionoideae</taxon>
        <taxon>50 kb inversion clade</taxon>
        <taxon>NPAAA clade</taxon>
        <taxon>indigoferoid/millettioid clade</taxon>
        <taxon>Phaseoleae</taxon>
        <taxon>Canavalia</taxon>
    </lineage>
</organism>
<dbReference type="AlphaFoldDB" id="A0AAN9MV69"/>
<evidence type="ECO:0000256" key="1">
    <source>
        <dbReference type="SAM" id="MobiDB-lite"/>
    </source>
</evidence>
<dbReference type="EMBL" id="JAYMYQ010000001">
    <property type="protein sequence ID" value="KAK7360506.1"/>
    <property type="molecule type" value="Genomic_DNA"/>
</dbReference>